<dbReference type="RefSeq" id="XP_068139124.1">
    <property type="nucleotide sequence ID" value="XM_068283023.1"/>
</dbReference>
<name>A0A1D8NIR1_YARLL</name>
<reference evidence="1 2" key="1">
    <citation type="journal article" date="2016" name="PLoS ONE">
        <title>Sequence Assembly of Yarrowia lipolytica Strain W29/CLIB89 Shows Transposable Element Diversity.</title>
        <authorList>
            <person name="Magnan C."/>
            <person name="Yu J."/>
            <person name="Chang I."/>
            <person name="Jahn E."/>
            <person name="Kanomata Y."/>
            <person name="Wu J."/>
            <person name="Zeller M."/>
            <person name="Oakes M."/>
            <person name="Baldi P."/>
            <person name="Sandmeyer S."/>
        </authorList>
    </citation>
    <scope>NUCLEOTIDE SEQUENCE [LARGE SCALE GENOMIC DNA]</scope>
    <source>
        <strain evidence="2">CLIB89(W29)</strain>
    </source>
</reference>
<organism evidence="1 2">
    <name type="scientific">Yarrowia lipolytica</name>
    <name type="common">Candida lipolytica</name>
    <dbReference type="NCBI Taxonomy" id="4952"/>
    <lineage>
        <taxon>Eukaryota</taxon>
        <taxon>Fungi</taxon>
        <taxon>Dikarya</taxon>
        <taxon>Ascomycota</taxon>
        <taxon>Saccharomycotina</taxon>
        <taxon>Dipodascomycetes</taxon>
        <taxon>Dipodascales</taxon>
        <taxon>Dipodascales incertae sedis</taxon>
        <taxon>Yarrowia</taxon>
    </lineage>
</organism>
<protein>
    <submittedName>
        <fullName evidence="1">Uncharacterized protein</fullName>
    </submittedName>
</protein>
<evidence type="ECO:0000313" key="2">
    <source>
        <dbReference type="Proteomes" id="UP000182444"/>
    </source>
</evidence>
<proteinExistence type="predicted"/>
<dbReference type="EMBL" id="CP017557">
    <property type="protein sequence ID" value="AOW05505.1"/>
    <property type="molecule type" value="Genomic_DNA"/>
</dbReference>
<dbReference type="VEuPathDB" id="FungiDB:YALI1_E19754g"/>
<evidence type="ECO:0000313" key="1">
    <source>
        <dbReference type="EMBL" id="AOW05505.1"/>
    </source>
</evidence>
<dbReference type="GeneID" id="94583629"/>
<dbReference type="Proteomes" id="UP000182444">
    <property type="component" value="Chromosome 1E"/>
</dbReference>
<gene>
    <name evidence="1" type="ORF">YALI1_E19754g</name>
</gene>
<sequence length="101" mass="11643">MDVRSPRNRGGAGSGSSVAVSFVRFERAIHYRRRPSLVCVCLLWEALWLAWHVEQQWGGCSIWGARVTGRFYRVAQQFRPDPEAVCKWCICVCCKLIWLLV</sequence>
<dbReference type="AlphaFoldDB" id="A0A1D8NIR1"/>
<accession>A0A1D8NIR1</accession>